<dbReference type="GO" id="GO:0004315">
    <property type="term" value="F:3-oxoacyl-[acyl-carrier-protein] synthase activity"/>
    <property type="evidence" value="ECO:0007669"/>
    <property type="project" value="UniProtKB-EC"/>
</dbReference>
<dbReference type="InterPro" id="IPR001227">
    <property type="entry name" value="Ac_transferase_dom_sf"/>
</dbReference>
<evidence type="ECO:0000256" key="8">
    <source>
        <dbReference type="ARBA" id="ARBA00023268"/>
    </source>
</evidence>
<dbReference type="Pfam" id="PF00975">
    <property type="entry name" value="Thioesterase"/>
    <property type="match status" value="1"/>
</dbReference>
<evidence type="ECO:0000256" key="39">
    <source>
        <dbReference type="ARBA" id="ARBA00048935"/>
    </source>
</evidence>
<dbReference type="Pfam" id="PF02801">
    <property type="entry name" value="Ketoacyl-synt_C"/>
    <property type="match status" value="1"/>
</dbReference>
<comment type="catalytic activity">
    <reaction evidence="46">
        <text>butanoyl-[ACP] + malonyl-[ACP] + H(+) = 3-oxohexanoyl-[ACP] + holo-[ACP] + CO2</text>
        <dbReference type="Rhea" id="RHEA:41820"/>
        <dbReference type="Rhea" id="RHEA-COMP:9623"/>
        <dbReference type="Rhea" id="RHEA-COMP:9628"/>
        <dbReference type="Rhea" id="RHEA-COMP:9629"/>
        <dbReference type="Rhea" id="RHEA-COMP:9685"/>
        <dbReference type="ChEBI" id="CHEBI:15378"/>
        <dbReference type="ChEBI" id="CHEBI:16526"/>
        <dbReference type="ChEBI" id="CHEBI:64479"/>
        <dbReference type="ChEBI" id="CHEBI:78449"/>
        <dbReference type="ChEBI" id="CHEBI:78454"/>
        <dbReference type="ChEBI" id="CHEBI:78456"/>
    </reaction>
    <physiologicalReaction direction="left-to-right" evidence="46">
        <dbReference type="Rhea" id="RHEA:41821"/>
    </physiologicalReaction>
</comment>
<dbReference type="SMART" id="SM00822">
    <property type="entry name" value="PKS_KR"/>
    <property type="match status" value="1"/>
</dbReference>
<dbReference type="InterPro" id="IPR049552">
    <property type="entry name" value="PKS_DH_N"/>
</dbReference>
<evidence type="ECO:0000256" key="2">
    <source>
        <dbReference type="ARBA" id="ARBA00022450"/>
    </source>
</evidence>
<dbReference type="InterPro" id="IPR050091">
    <property type="entry name" value="PKS_NRPS_Biosynth_Enz"/>
</dbReference>
<comment type="catalytic activity">
    <reaction evidence="41">
        <text>decanoyl-[ACP] + malonyl-[ACP] + H(+) = 3-oxododecanoyl-[ACP] + holo-[ACP] + CO2</text>
        <dbReference type="Rhea" id="RHEA:41868"/>
        <dbReference type="Rhea" id="RHEA-COMP:9623"/>
        <dbReference type="Rhea" id="RHEA-COMP:9640"/>
        <dbReference type="Rhea" id="RHEA-COMP:9641"/>
        <dbReference type="Rhea" id="RHEA-COMP:9685"/>
        <dbReference type="ChEBI" id="CHEBI:15378"/>
        <dbReference type="ChEBI" id="CHEBI:16526"/>
        <dbReference type="ChEBI" id="CHEBI:64479"/>
        <dbReference type="ChEBI" id="CHEBI:78449"/>
        <dbReference type="ChEBI" id="CHEBI:78468"/>
        <dbReference type="ChEBI" id="CHEBI:78469"/>
    </reaction>
    <physiologicalReaction direction="left-to-right" evidence="41">
        <dbReference type="Rhea" id="RHEA:41869"/>
    </physiologicalReaction>
</comment>
<evidence type="ECO:0000256" key="17">
    <source>
        <dbReference type="ARBA" id="ARBA00023402"/>
    </source>
</evidence>
<dbReference type="InterPro" id="IPR014030">
    <property type="entry name" value="Ketoacyl_synth_N"/>
</dbReference>
<evidence type="ECO:0000256" key="32">
    <source>
        <dbReference type="ARBA" id="ARBA00048289"/>
    </source>
</evidence>
<dbReference type="InterPro" id="IPR014043">
    <property type="entry name" value="Acyl_transferase_dom"/>
</dbReference>
<dbReference type="Pfam" id="PF13602">
    <property type="entry name" value="ADH_zinc_N_2"/>
    <property type="match status" value="1"/>
</dbReference>
<evidence type="ECO:0000259" key="51">
    <source>
        <dbReference type="PROSITE" id="PS52004"/>
    </source>
</evidence>
<dbReference type="Gene3D" id="3.40.50.720">
    <property type="entry name" value="NAD(P)-binding Rossmann-like Domain"/>
    <property type="match status" value="1"/>
</dbReference>
<dbReference type="CDD" id="cd08954">
    <property type="entry name" value="KR_1_FAS_SDR_x"/>
    <property type="match status" value="1"/>
</dbReference>
<dbReference type="PANTHER" id="PTHR43775:SF23">
    <property type="entry name" value="FATTY ACID SYNTHASE 3"/>
    <property type="match status" value="1"/>
</dbReference>
<keyword evidence="6" id="KW-0663">Pyridoxal phosphate</keyword>
<comment type="catalytic activity">
    <reaction evidence="22">
        <text>3-oxodecanoyl-[ACP] + NADPH + H(+) = (3R)-hydroxydecanoyl-[ACP] + NADP(+)</text>
        <dbReference type="Rhea" id="RHEA:41856"/>
        <dbReference type="Rhea" id="RHEA-COMP:9637"/>
        <dbReference type="Rhea" id="RHEA-COMP:9638"/>
        <dbReference type="ChEBI" id="CHEBI:15378"/>
        <dbReference type="ChEBI" id="CHEBI:57783"/>
        <dbReference type="ChEBI" id="CHEBI:58349"/>
        <dbReference type="ChEBI" id="CHEBI:78464"/>
        <dbReference type="ChEBI" id="CHEBI:78466"/>
    </reaction>
    <physiologicalReaction direction="left-to-right" evidence="22">
        <dbReference type="Rhea" id="RHEA:41857"/>
    </physiologicalReaction>
</comment>
<evidence type="ECO:0000256" key="44">
    <source>
        <dbReference type="ARBA" id="ARBA00049414"/>
    </source>
</evidence>
<evidence type="ECO:0000256" key="11">
    <source>
        <dbReference type="ARBA" id="ARBA00023373"/>
    </source>
</evidence>
<dbReference type="Gene3D" id="3.30.70.3290">
    <property type="match status" value="1"/>
</dbReference>
<evidence type="ECO:0000256" key="43">
    <source>
        <dbReference type="ARBA" id="ARBA00049263"/>
    </source>
</evidence>
<keyword evidence="54" id="KW-1185">Reference proteome</keyword>
<evidence type="ECO:0000256" key="35">
    <source>
        <dbReference type="ARBA" id="ARBA00048571"/>
    </source>
</evidence>
<comment type="caution">
    <text evidence="53">The sequence shown here is derived from an EMBL/GenBank/DDBJ whole genome shotgun (WGS) entry which is preliminary data.</text>
</comment>
<dbReference type="Gene3D" id="1.10.1200.10">
    <property type="entry name" value="ACP-like"/>
    <property type="match status" value="1"/>
</dbReference>
<dbReference type="InterPro" id="IPR018201">
    <property type="entry name" value="Ketoacyl_synth_AS"/>
</dbReference>
<comment type="catalytic activity">
    <reaction evidence="30">
        <text>hexadecanoyl-[ACP] + malonyl-[ACP] + H(+) = 3-oxooctadecanoyl-[ACP] + holo-[ACP] + CO2</text>
        <dbReference type="Rhea" id="RHEA:41916"/>
        <dbReference type="Rhea" id="RHEA-COMP:9623"/>
        <dbReference type="Rhea" id="RHEA-COMP:9652"/>
        <dbReference type="Rhea" id="RHEA-COMP:9653"/>
        <dbReference type="Rhea" id="RHEA-COMP:9685"/>
        <dbReference type="ChEBI" id="CHEBI:15378"/>
        <dbReference type="ChEBI" id="CHEBI:16526"/>
        <dbReference type="ChEBI" id="CHEBI:64479"/>
        <dbReference type="ChEBI" id="CHEBI:78449"/>
        <dbReference type="ChEBI" id="CHEBI:78483"/>
        <dbReference type="ChEBI" id="CHEBI:78487"/>
    </reaction>
    <physiologicalReaction direction="left-to-right" evidence="30">
        <dbReference type="Rhea" id="RHEA:41917"/>
    </physiologicalReaction>
</comment>
<comment type="catalytic activity">
    <reaction evidence="47">
        <text>(2E)-decenoyl-[ACP] + NADPH + H(+) = decanoyl-[ACP] + NADP(+)</text>
        <dbReference type="Rhea" id="RHEA:41864"/>
        <dbReference type="Rhea" id="RHEA-COMP:9639"/>
        <dbReference type="Rhea" id="RHEA-COMP:9640"/>
        <dbReference type="ChEBI" id="CHEBI:15378"/>
        <dbReference type="ChEBI" id="CHEBI:57783"/>
        <dbReference type="ChEBI" id="CHEBI:58349"/>
        <dbReference type="ChEBI" id="CHEBI:78467"/>
        <dbReference type="ChEBI" id="CHEBI:78468"/>
    </reaction>
    <physiologicalReaction direction="left-to-right" evidence="47">
        <dbReference type="Rhea" id="RHEA:41865"/>
    </physiologicalReaction>
</comment>
<dbReference type="InterPro" id="IPR016036">
    <property type="entry name" value="Malonyl_transacylase_ACP-bd"/>
</dbReference>
<keyword evidence="5" id="KW-0702">S-nitrosylation</keyword>
<feature type="domain" description="Ketosynthase family 3 (KS3)" evidence="51">
    <location>
        <begin position="15"/>
        <end position="420"/>
    </location>
</feature>
<evidence type="ECO:0000256" key="40">
    <source>
        <dbReference type="ARBA" id="ARBA00049019"/>
    </source>
</evidence>
<comment type="catalytic activity">
    <reaction evidence="45">
        <text>3-oxooctanoyl-[ACP] + NADPH + H(+) = (3R)-hydroxyoctanoyl-[ACP] + NADP(+)</text>
        <dbReference type="Rhea" id="RHEA:41840"/>
        <dbReference type="Rhea" id="RHEA-COMP:9633"/>
        <dbReference type="Rhea" id="RHEA-COMP:9634"/>
        <dbReference type="ChEBI" id="CHEBI:15378"/>
        <dbReference type="ChEBI" id="CHEBI:57783"/>
        <dbReference type="ChEBI" id="CHEBI:58349"/>
        <dbReference type="ChEBI" id="CHEBI:78460"/>
        <dbReference type="ChEBI" id="CHEBI:78461"/>
    </reaction>
    <physiologicalReaction direction="left-to-right" evidence="45">
        <dbReference type="Rhea" id="RHEA:41841"/>
    </physiologicalReaction>
</comment>
<evidence type="ECO:0000256" key="4">
    <source>
        <dbReference type="ARBA" id="ARBA00022679"/>
    </source>
</evidence>
<dbReference type="InterPro" id="IPR016035">
    <property type="entry name" value="Acyl_Trfase/lysoPLipase"/>
</dbReference>
<comment type="catalytic activity">
    <reaction evidence="21">
        <text>a (3R)-hydroxyacyl-[ACP] + NADP(+) = a 3-oxoacyl-[ACP] + NADPH + H(+)</text>
        <dbReference type="Rhea" id="RHEA:17397"/>
        <dbReference type="Rhea" id="RHEA-COMP:9916"/>
        <dbReference type="Rhea" id="RHEA-COMP:9945"/>
        <dbReference type="ChEBI" id="CHEBI:15378"/>
        <dbReference type="ChEBI" id="CHEBI:57783"/>
        <dbReference type="ChEBI" id="CHEBI:58349"/>
        <dbReference type="ChEBI" id="CHEBI:78776"/>
        <dbReference type="ChEBI" id="CHEBI:78827"/>
        <dbReference type="EC" id="1.1.1.100"/>
    </reaction>
    <physiologicalReaction direction="right-to-left" evidence="21">
        <dbReference type="Rhea" id="RHEA:17399"/>
    </physiologicalReaction>
</comment>
<dbReference type="SMART" id="SM00825">
    <property type="entry name" value="PKS_KS"/>
    <property type="match status" value="1"/>
</dbReference>
<dbReference type="Gene3D" id="3.40.47.10">
    <property type="match status" value="1"/>
</dbReference>
<dbReference type="InterPro" id="IPR032821">
    <property type="entry name" value="PKS_assoc"/>
</dbReference>
<dbReference type="Pfam" id="PF16197">
    <property type="entry name" value="KAsynt_C_assoc"/>
    <property type="match status" value="1"/>
</dbReference>
<evidence type="ECO:0000256" key="46">
    <source>
        <dbReference type="ARBA" id="ARBA00049449"/>
    </source>
</evidence>
<evidence type="ECO:0000256" key="47">
    <source>
        <dbReference type="ARBA" id="ARBA00049521"/>
    </source>
</evidence>
<evidence type="ECO:0000256" key="3">
    <source>
        <dbReference type="ARBA" id="ARBA00022553"/>
    </source>
</evidence>
<comment type="catalytic activity">
    <reaction evidence="32">
        <text>tetradecanoyl-[ACP] + H2O = tetradecanoate + holo-[ACP] + H(+)</text>
        <dbReference type="Rhea" id="RHEA:30123"/>
        <dbReference type="Rhea" id="RHEA-COMP:9648"/>
        <dbReference type="Rhea" id="RHEA-COMP:9685"/>
        <dbReference type="ChEBI" id="CHEBI:15377"/>
        <dbReference type="ChEBI" id="CHEBI:15378"/>
        <dbReference type="ChEBI" id="CHEBI:30807"/>
        <dbReference type="ChEBI" id="CHEBI:64479"/>
        <dbReference type="ChEBI" id="CHEBI:78477"/>
        <dbReference type="EC" id="3.1.2.14"/>
    </reaction>
    <physiologicalReaction direction="left-to-right" evidence="32">
        <dbReference type="Rhea" id="RHEA:30124"/>
    </physiologicalReaction>
</comment>
<reference evidence="53" key="1">
    <citation type="submission" date="2021-08" db="EMBL/GenBank/DDBJ databases">
        <authorList>
            <person name="Misof B."/>
            <person name="Oliver O."/>
            <person name="Podsiadlowski L."/>
            <person name="Donath A."/>
            <person name="Peters R."/>
            <person name="Mayer C."/>
            <person name="Rust J."/>
            <person name="Gunkel S."/>
            <person name="Lesny P."/>
            <person name="Martin S."/>
            <person name="Oeyen J.P."/>
            <person name="Petersen M."/>
            <person name="Panagiotis P."/>
            <person name="Wilbrandt J."/>
            <person name="Tanja T."/>
        </authorList>
    </citation>
    <scope>NUCLEOTIDE SEQUENCE</scope>
    <source>
        <strain evidence="53">GBR_01_08_01A</strain>
        <tissue evidence="53">Thorax + abdomen</tissue>
    </source>
</reference>
<evidence type="ECO:0000259" key="52">
    <source>
        <dbReference type="PROSITE" id="PS52019"/>
    </source>
</evidence>
<dbReference type="SMART" id="SM00829">
    <property type="entry name" value="PKS_ER"/>
    <property type="match status" value="1"/>
</dbReference>
<dbReference type="PROSITE" id="PS52004">
    <property type="entry name" value="KS3_2"/>
    <property type="match status" value="1"/>
</dbReference>
<organism evidence="53 54">
    <name type="scientific">Odynerus spinipes</name>
    <dbReference type="NCBI Taxonomy" id="1348599"/>
    <lineage>
        <taxon>Eukaryota</taxon>
        <taxon>Metazoa</taxon>
        <taxon>Ecdysozoa</taxon>
        <taxon>Arthropoda</taxon>
        <taxon>Hexapoda</taxon>
        <taxon>Insecta</taxon>
        <taxon>Pterygota</taxon>
        <taxon>Neoptera</taxon>
        <taxon>Endopterygota</taxon>
        <taxon>Hymenoptera</taxon>
        <taxon>Apocrita</taxon>
        <taxon>Aculeata</taxon>
        <taxon>Vespoidea</taxon>
        <taxon>Vespidae</taxon>
        <taxon>Eumeninae</taxon>
        <taxon>Odynerus</taxon>
    </lineage>
</organism>
<evidence type="ECO:0000256" key="26">
    <source>
        <dbReference type="ARBA" id="ARBA00047810"/>
    </source>
</evidence>
<feature type="domain" description="Carrier" evidence="50">
    <location>
        <begin position="2007"/>
        <end position="2083"/>
    </location>
</feature>
<evidence type="ECO:0000259" key="50">
    <source>
        <dbReference type="PROSITE" id="PS50075"/>
    </source>
</evidence>
<comment type="catalytic activity">
    <reaction evidence="40">
        <text>(2E)-octadecenoyl-[ACP] + NADPH + H(+) = octadecanoyl-[ACP] + NADP(+)</text>
        <dbReference type="Rhea" id="RHEA:41928"/>
        <dbReference type="Rhea" id="RHEA-COMP:9655"/>
        <dbReference type="Rhea" id="RHEA-COMP:9656"/>
        <dbReference type="ChEBI" id="CHEBI:15378"/>
        <dbReference type="ChEBI" id="CHEBI:57783"/>
        <dbReference type="ChEBI" id="CHEBI:58349"/>
        <dbReference type="ChEBI" id="CHEBI:78489"/>
        <dbReference type="ChEBI" id="CHEBI:78495"/>
    </reaction>
    <physiologicalReaction direction="left-to-right" evidence="40">
        <dbReference type="Rhea" id="RHEA:41929"/>
    </physiologicalReaction>
</comment>
<dbReference type="FunFam" id="3.40.50.720:FF:000209">
    <property type="entry name" value="Polyketide synthase Pks12"/>
    <property type="match status" value="1"/>
</dbReference>
<dbReference type="InterPro" id="IPR036291">
    <property type="entry name" value="NAD(P)-bd_dom_sf"/>
</dbReference>
<comment type="catalytic activity">
    <reaction evidence="13">
        <text>a (3R)-hydroxyacyl-[ACP] = a (2E)-enoyl-[ACP] + H2O</text>
        <dbReference type="Rhea" id="RHEA:13097"/>
        <dbReference type="Rhea" id="RHEA-COMP:9925"/>
        <dbReference type="Rhea" id="RHEA-COMP:9945"/>
        <dbReference type="ChEBI" id="CHEBI:15377"/>
        <dbReference type="ChEBI" id="CHEBI:78784"/>
        <dbReference type="ChEBI" id="CHEBI:78827"/>
        <dbReference type="EC" id="4.2.1.59"/>
    </reaction>
    <physiologicalReaction direction="left-to-right" evidence="13">
        <dbReference type="Rhea" id="RHEA:13098"/>
    </physiologicalReaction>
</comment>
<dbReference type="InterPro" id="IPR001031">
    <property type="entry name" value="Thioesterase"/>
</dbReference>
<dbReference type="Pfam" id="PF00109">
    <property type="entry name" value="ketoacyl-synt"/>
    <property type="match status" value="1"/>
</dbReference>
<dbReference type="Gene3D" id="3.40.366.10">
    <property type="entry name" value="Malonyl-Coenzyme A Acyl Carrier Protein, domain 2"/>
    <property type="match status" value="1"/>
</dbReference>
<evidence type="ECO:0000256" key="25">
    <source>
        <dbReference type="ARBA" id="ARBA00047578"/>
    </source>
</evidence>
<evidence type="ECO:0000256" key="48">
    <source>
        <dbReference type="ARBA" id="ARBA00049533"/>
    </source>
</evidence>
<evidence type="ECO:0000313" key="53">
    <source>
        <dbReference type="EMBL" id="KAK2585487.1"/>
    </source>
</evidence>
<dbReference type="Pfam" id="PF21089">
    <property type="entry name" value="PKS_DH_N"/>
    <property type="match status" value="1"/>
</dbReference>
<evidence type="ECO:0000256" key="23">
    <source>
        <dbReference type="ARBA" id="ARBA00047451"/>
    </source>
</evidence>
<dbReference type="SUPFAM" id="SSF47336">
    <property type="entry name" value="ACP-like"/>
    <property type="match status" value="1"/>
</dbReference>
<comment type="catalytic activity">
    <reaction evidence="25">
        <text>dodecanoyl-[ACP] + malonyl-[ACP] + H(+) = 3-oxotetradecanoyl-[ACP] + holo-[ACP] + CO2</text>
        <dbReference type="Rhea" id="RHEA:41884"/>
        <dbReference type="Rhea" id="RHEA-COMP:9623"/>
        <dbReference type="Rhea" id="RHEA-COMP:9644"/>
        <dbReference type="Rhea" id="RHEA-COMP:9645"/>
        <dbReference type="Rhea" id="RHEA-COMP:9685"/>
        <dbReference type="ChEBI" id="CHEBI:15378"/>
        <dbReference type="ChEBI" id="CHEBI:16526"/>
        <dbReference type="ChEBI" id="CHEBI:64479"/>
        <dbReference type="ChEBI" id="CHEBI:65264"/>
        <dbReference type="ChEBI" id="CHEBI:78449"/>
        <dbReference type="ChEBI" id="CHEBI:78473"/>
    </reaction>
    <physiologicalReaction direction="left-to-right" evidence="25">
        <dbReference type="Rhea" id="RHEA:41885"/>
    </physiologicalReaction>
</comment>
<comment type="catalytic activity">
    <reaction evidence="16">
        <text>(3R)-hydroxyhexadecanoyl-[ACP] = (2E)-hexadecenoyl-[ACP] + H2O</text>
        <dbReference type="Rhea" id="RHEA:41908"/>
        <dbReference type="Rhea" id="RHEA-COMP:9650"/>
        <dbReference type="Rhea" id="RHEA-COMP:9651"/>
        <dbReference type="ChEBI" id="CHEBI:15377"/>
        <dbReference type="ChEBI" id="CHEBI:78480"/>
        <dbReference type="ChEBI" id="CHEBI:78481"/>
    </reaction>
    <physiologicalReaction direction="left-to-right" evidence="16">
        <dbReference type="Rhea" id="RHEA:41909"/>
    </physiologicalReaction>
</comment>
<comment type="catalytic activity">
    <reaction evidence="17">
        <text>(3R)-hydroxybutanoyl-[ACP] = (2E)-butenoyl-[ACP] + H2O</text>
        <dbReference type="Rhea" id="RHEA:41808"/>
        <dbReference type="Rhea" id="RHEA-COMP:9626"/>
        <dbReference type="Rhea" id="RHEA-COMP:9627"/>
        <dbReference type="ChEBI" id="CHEBI:15377"/>
        <dbReference type="ChEBI" id="CHEBI:78451"/>
        <dbReference type="ChEBI" id="CHEBI:78453"/>
    </reaction>
    <physiologicalReaction direction="left-to-right" evidence="17">
        <dbReference type="Rhea" id="RHEA:41809"/>
    </physiologicalReaction>
</comment>
<evidence type="ECO:0000256" key="10">
    <source>
        <dbReference type="ARBA" id="ARBA00023351"/>
    </source>
</evidence>
<comment type="catalytic activity">
    <reaction evidence="9">
        <text>(3R)-hydroxyoctanoyl-[ACP] = (2E)-octenoyl-[ACP] + H2O</text>
        <dbReference type="Rhea" id="RHEA:41844"/>
        <dbReference type="Rhea" id="RHEA-COMP:9634"/>
        <dbReference type="Rhea" id="RHEA-COMP:9635"/>
        <dbReference type="ChEBI" id="CHEBI:15377"/>
        <dbReference type="ChEBI" id="CHEBI:78461"/>
        <dbReference type="ChEBI" id="CHEBI:78462"/>
    </reaction>
    <physiologicalReaction direction="left-to-right" evidence="9">
        <dbReference type="Rhea" id="RHEA:41845"/>
    </physiologicalReaction>
</comment>
<evidence type="ECO:0000256" key="27">
    <source>
        <dbReference type="ARBA" id="ARBA00047897"/>
    </source>
</evidence>
<accession>A0AAD9RT66</accession>
<comment type="catalytic activity">
    <reaction evidence="34">
        <text>a fatty acyl-[ACP] + malonyl-[ACP] + H(+) = a 3-oxoacyl-[ACP] + holo-[ACP] + CO2</text>
        <dbReference type="Rhea" id="RHEA:22836"/>
        <dbReference type="Rhea" id="RHEA-COMP:9623"/>
        <dbReference type="Rhea" id="RHEA-COMP:9685"/>
        <dbReference type="Rhea" id="RHEA-COMP:9916"/>
        <dbReference type="Rhea" id="RHEA-COMP:14125"/>
        <dbReference type="ChEBI" id="CHEBI:15378"/>
        <dbReference type="ChEBI" id="CHEBI:16526"/>
        <dbReference type="ChEBI" id="CHEBI:64479"/>
        <dbReference type="ChEBI" id="CHEBI:78449"/>
        <dbReference type="ChEBI" id="CHEBI:78776"/>
        <dbReference type="ChEBI" id="CHEBI:138651"/>
        <dbReference type="EC" id="2.3.1.41"/>
    </reaction>
    <physiologicalReaction direction="left-to-right" evidence="34">
        <dbReference type="Rhea" id="RHEA:22837"/>
    </physiologicalReaction>
</comment>
<comment type="catalytic activity">
    <reaction evidence="35">
        <text>3-oxohexanoyl-[ACP] + NADPH + H(+) = (3R)-hydroxyhexanoyl-[ACP] + NADP(+)</text>
        <dbReference type="Rhea" id="RHEA:41824"/>
        <dbReference type="Rhea" id="RHEA-COMP:9629"/>
        <dbReference type="Rhea" id="RHEA-COMP:9630"/>
        <dbReference type="ChEBI" id="CHEBI:15378"/>
        <dbReference type="ChEBI" id="CHEBI:57783"/>
        <dbReference type="ChEBI" id="CHEBI:58349"/>
        <dbReference type="ChEBI" id="CHEBI:78456"/>
        <dbReference type="ChEBI" id="CHEBI:78457"/>
    </reaction>
    <physiologicalReaction direction="left-to-right" evidence="35">
        <dbReference type="Rhea" id="RHEA:41825"/>
    </physiologicalReaction>
</comment>
<comment type="catalytic activity">
    <reaction evidence="11">
        <text>(3R)-hydroxyhexanoyl-[ACP] = (2E)-hexenoyl-[ACP] + H2O</text>
        <dbReference type="Rhea" id="RHEA:41828"/>
        <dbReference type="Rhea" id="RHEA-COMP:9630"/>
        <dbReference type="Rhea" id="RHEA-COMP:9631"/>
        <dbReference type="ChEBI" id="CHEBI:15377"/>
        <dbReference type="ChEBI" id="CHEBI:78457"/>
        <dbReference type="ChEBI" id="CHEBI:78458"/>
    </reaction>
    <physiologicalReaction direction="left-to-right" evidence="11">
        <dbReference type="Rhea" id="RHEA:41829"/>
    </physiologicalReaction>
</comment>
<evidence type="ECO:0000256" key="38">
    <source>
        <dbReference type="ARBA" id="ARBA00048704"/>
    </source>
</evidence>
<dbReference type="InterPro" id="IPR042104">
    <property type="entry name" value="PKS_dehydratase_sf"/>
</dbReference>
<evidence type="ECO:0000256" key="21">
    <source>
        <dbReference type="ARBA" id="ARBA00047400"/>
    </source>
</evidence>
<evidence type="ECO:0000256" key="37">
    <source>
        <dbReference type="ARBA" id="ARBA00048691"/>
    </source>
</evidence>
<dbReference type="GO" id="GO:0019171">
    <property type="term" value="F:(3R)-hydroxyacyl-[acyl-carrier-protein] dehydratase activity"/>
    <property type="evidence" value="ECO:0007669"/>
    <property type="project" value="UniProtKB-EC"/>
</dbReference>
<evidence type="ECO:0000256" key="19">
    <source>
        <dbReference type="ARBA" id="ARBA00047300"/>
    </source>
</evidence>
<dbReference type="InterPro" id="IPR036736">
    <property type="entry name" value="ACP-like_sf"/>
</dbReference>
<evidence type="ECO:0000256" key="12">
    <source>
        <dbReference type="ARBA" id="ARBA00023388"/>
    </source>
</evidence>
<dbReference type="GO" id="GO:0141148">
    <property type="term" value="F:enoyl-[acyl-carrier-protein] reductase (NADPH) activity"/>
    <property type="evidence" value="ECO:0007669"/>
    <property type="project" value="UniProtKB-EC"/>
</dbReference>
<evidence type="ECO:0000256" key="20">
    <source>
        <dbReference type="ARBA" id="ARBA00047394"/>
    </source>
</evidence>
<comment type="catalytic activity">
    <reaction evidence="44">
        <text>3-oxohexadecanoyl-[ACP] + NADPH + H(+) = (3R)-hydroxyhexadecanoyl-[ACP] + NADP(+)</text>
        <dbReference type="Rhea" id="RHEA:41904"/>
        <dbReference type="Rhea" id="RHEA-COMP:9649"/>
        <dbReference type="Rhea" id="RHEA-COMP:9650"/>
        <dbReference type="ChEBI" id="CHEBI:15378"/>
        <dbReference type="ChEBI" id="CHEBI:57783"/>
        <dbReference type="ChEBI" id="CHEBI:58349"/>
        <dbReference type="ChEBI" id="CHEBI:78478"/>
        <dbReference type="ChEBI" id="CHEBI:78480"/>
    </reaction>
    <physiologicalReaction direction="left-to-right" evidence="44">
        <dbReference type="Rhea" id="RHEA:41905"/>
    </physiologicalReaction>
</comment>
<evidence type="ECO:0000256" key="28">
    <source>
        <dbReference type="ARBA" id="ARBA00047953"/>
    </source>
</evidence>
<dbReference type="InterPro" id="IPR049391">
    <property type="entry name" value="FAS_pseudo-KR"/>
</dbReference>
<dbReference type="Gene3D" id="3.90.180.10">
    <property type="entry name" value="Medium-chain alcohol dehydrogenases, catalytic domain"/>
    <property type="match status" value="1"/>
</dbReference>
<dbReference type="InterPro" id="IPR020806">
    <property type="entry name" value="PKS_PP-bd"/>
</dbReference>
<evidence type="ECO:0000313" key="54">
    <source>
        <dbReference type="Proteomes" id="UP001258017"/>
    </source>
</evidence>
<comment type="catalytic activity">
    <reaction evidence="37">
        <text>holo-[ACP] + acetyl-CoA = acetyl-[ACP] + CoA</text>
        <dbReference type="Rhea" id="RHEA:41788"/>
        <dbReference type="Rhea" id="RHEA-COMP:9621"/>
        <dbReference type="Rhea" id="RHEA-COMP:9685"/>
        <dbReference type="ChEBI" id="CHEBI:57287"/>
        <dbReference type="ChEBI" id="CHEBI:57288"/>
        <dbReference type="ChEBI" id="CHEBI:64479"/>
        <dbReference type="ChEBI" id="CHEBI:78446"/>
        <dbReference type="EC" id="2.3.1.38"/>
    </reaction>
    <physiologicalReaction direction="left-to-right" evidence="37">
        <dbReference type="Rhea" id="RHEA:41789"/>
    </physiologicalReaction>
</comment>
<dbReference type="PANTHER" id="PTHR43775">
    <property type="entry name" value="FATTY ACID SYNTHASE"/>
    <property type="match status" value="1"/>
</dbReference>
<gene>
    <name evidence="53" type="ORF">KPH14_010141</name>
</gene>
<dbReference type="Pfam" id="PF08659">
    <property type="entry name" value="KR"/>
    <property type="match status" value="1"/>
</dbReference>
<evidence type="ECO:0000256" key="24">
    <source>
        <dbReference type="ARBA" id="ARBA00047500"/>
    </source>
</evidence>
<dbReference type="InterPro" id="IPR009081">
    <property type="entry name" value="PP-bd_ACP"/>
</dbReference>
<dbReference type="CDD" id="cd05195">
    <property type="entry name" value="enoyl_red"/>
    <property type="match status" value="1"/>
</dbReference>
<comment type="catalytic activity">
    <reaction evidence="33">
        <text>(2E)-octenoyl-[ACP] + NADPH + H(+) = octanoyl-[ACP] + NADP(+)</text>
        <dbReference type="Rhea" id="RHEA:41848"/>
        <dbReference type="Rhea" id="RHEA-COMP:9635"/>
        <dbReference type="Rhea" id="RHEA-COMP:9636"/>
        <dbReference type="ChEBI" id="CHEBI:15378"/>
        <dbReference type="ChEBI" id="CHEBI:57783"/>
        <dbReference type="ChEBI" id="CHEBI:58349"/>
        <dbReference type="ChEBI" id="CHEBI:78462"/>
        <dbReference type="ChEBI" id="CHEBI:78463"/>
    </reaction>
    <physiologicalReaction direction="left-to-right" evidence="33">
        <dbReference type="Rhea" id="RHEA:41849"/>
    </physiologicalReaction>
</comment>
<dbReference type="CDD" id="cd00833">
    <property type="entry name" value="PKS"/>
    <property type="match status" value="1"/>
</dbReference>
<comment type="catalytic activity">
    <reaction evidence="19">
        <text>3-oxooctadecanoyl-[ACP] + NADPH + H(+) = (3R)-hydroxyoctadecanoyl-[ACP] + NADP(+)</text>
        <dbReference type="Rhea" id="RHEA:41920"/>
        <dbReference type="Rhea" id="RHEA-COMP:9653"/>
        <dbReference type="Rhea" id="RHEA-COMP:9654"/>
        <dbReference type="ChEBI" id="CHEBI:15378"/>
        <dbReference type="ChEBI" id="CHEBI:57783"/>
        <dbReference type="ChEBI" id="CHEBI:58349"/>
        <dbReference type="ChEBI" id="CHEBI:78487"/>
        <dbReference type="ChEBI" id="CHEBI:78488"/>
    </reaction>
    <physiologicalReaction direction="left-to-right" evidence="19">
        <dbReference type="Rhea" id="RHEA:41921"/>
    </physiologicalReaction>
</comment>
<comment type="catalytic activity">
    <reaction evidence="42">
        <text>(2E)-tetradecenoyl-[ACP] + NADPH + H(+) = tetradecanoyl-[ACP] + NADP(+)</text>
        <dbReference type="Rhea" id="RHEA:41896"/>
        <dbReference type="Rhea" id="RHEA-COMP:9647"/>
        <dbReference type="Rhea" id="RHEA-COMP:9648"/>
        <dbReference type="ChEBI" id="CHEBI:15378"/>
        <dbReference type="ChEBI" id="CHEBI:57783"/>
        <dbReference type="ChEBI" id="CHEBI:58349"/>
        <dbReference type="ChEBI" id="CHEBI:78475"/>
        <dbReference type="ChEBI" id="CHEBI:78477"/>
    </reaction>
    <physiologicalReaction direction="left-to-right" evidence="42">
        <dbReference type="Rhea" id="RHEA:41897"/>
    </physiologicalReaction>
</comment>
<dbReference type="SUPFAM" id="SSF55048">
    <property type="entry name" value="Probable ACP-binding domain of malonyl-CoA ACP transacylase"/>
    <property type="match status" value="1"/>
</dbReference>
<comment type="catalytic activity">
    <reaction evidence="43">
        <text>3-oxododecanoyl-[ACP] + NADPH + H(+) = (3R)-hydroxydodecanoyl-[ACP] + NADP(+)</text>
        <dbReference type="Rhea" id="RHEA:41872"/>
        <dbReference type="Rhea" id="RHEA-COMP:9641"/>
        <dbReference type="Rhea" id="RHEA-COMP:9642"/>
        <dbReference type="ChEBI" id="CHEBI:15378"/>
        <dbReference type="ChEBI" id="CHEBI:57783"/>
        <dbReference type="ChEBI" id="CHEBI:58349"/>
        <dbReference type="ChEBI" id="CHEBI:78469"/>
        <dbReference type="ChEBI" id="CHEBI:78470"/>
    </reaction>
    <physiologicalReaction direction="left-to-right" evidence="43">
        <dbReference type="Rhea" id="RHEA:41873"/>
    </physiologicalReaction>
</comment>
<keyword evidence="7" id="KW-0007">Acetylation</keyword>
<evidence type="ECO:0000256" key="6">
    <source>
        <dbReference type="ARBA" id="ARBA00022898"/>
    </source>
</evidence>
<dbReference type="GO" id="GO:0004312">
    <property type="term" value="F:fatty acid synthase activity"/>
    <property type="evidence" value="ECO:0007669"/>
    <property type="project" value="TreeGrafter"/>
</dbReference>
<evidence type="ECO:0000256" key="49">
    <source>
        <dbReference type="PROSITE-ProRule" id="PRU01363"/>
    </source>
</evidence>
<feature type="region of interest" description="N-terminal hotdog fold" evidence="49">
    <location>
        <begin position="856"/>
        <end position="986"/>
    </location>
</feature>
<comment type="catalytic activity">
    <reaction evidence="10">
        <text>(3R)-hydroxydodecanoyl-[ACP] = (2E)-dodecenoyl-[ACP] + H2O</text>
        <dbReference type="Rhea" id="RHEA:41876"/>
        <dbReference type="Rhea" id="RHEA-COMP:9642"/>
        <dbReference type="Rhea" id="RHEA-COMP:9643"/>
        <dbReference type="ChEBI" id="CHEBI:15377"/>
        <dbReference type="ChEBI" id="CHEBI:78470"/>
        <dbReference type="ChEBI" id="CHEBI:78472"/>
    </reaction>
    <physiologicalReaction direction="left-to-right" evidence="10">
        <dbReference type="Rhea" id="RHEA:41877"/>
    </physiologicalReaction>
</comment>
<dbReference type="PROSITE" id="PS50075">
    <property type="entry name" value="CARRIER"/>
    <property type="match status" value="1"/>
</dbReference>
<dbReference type="InterPro" id="IPR013968">
    <property type="entry name" value="PKS_KR"/>
</dbReference>
<dbReference type="InterPro" id="IPR057326">
    <property type="entry name" value="KR_dom"/>
</dbReference>
<dbReference type="InterPro" id="IPR011032">
    <property type="entry name" value="GroES-like_sf"/>
</dbReference>
<dbReference type="EMBL" id="JAIFRP010000021">
    <property type="protein sequence ID" value="KAK2585487.1"/>
    <property type="molecule type" value="Genomic_DNA"/>
</dbReference>
<evidence type="ECO:0000256" key="18">
    <source>
        <dbReference type="ARBA" id="ARBA00023442"/>
    </source>
</evidence>
<dbReference type="PROSITE" id="PS00606">
    <property type="entry name" value="KS3_1"/>
    <property type="match status" value="1"/>
</dbReference>
<dbReference type="SUPFAM" id="SSF53901">
    <property type="entry name" value="Thiolase-like"/>
    <property type="match status" value="1"/>
</dbReference>
<evidence type="ECO:0000256" key="22">
    <source>
        <dbReference type="ARBA" id="ARBA00047440"/>
    </source>
</evidence>
<feature type="active site" description="Proton acceptor; for dehydratase activity" evidence="49">
    <location>
        <position position="893"/>
    </location>
</feature>
<keyword evidence="2" id="KW-0596">Phosphopantetheine</keyword>
<dbReference type="Gene3D" id="3.40.50.1820">
    <property type="entry name" value="alpha/beta hydrolase"/>
    <property type="match status" value="1"/>
</dbReference>
<feature type="active site" description="Proton donor; for dehydratase activity" evidence="49">
    <location>
        <position position="1046"/>
    </location>
</feature>
<evidence type="ECO:0000256" key="14">
    <source>
        <dbReference type="ARBA" id="ARBA00023398"/>
    </source>
</evidence>
<evidence type="ECO:0000256" key="7">
    <source>
        <dbReference type="ARBA" id="ARBA00022990"/>
    </source>
</evidence>
<dbReference type="PROSITE" id="PS52019">
    <property type="entry name" value="PKS_MFAS_DH"/>
    <property type="match status" value="1"/>
</dbReference>
<dbReference type="GO" id="GO:0004313">
    <property type="term" value="F:[acyl-carrier-protein] S-acetyltransferase activity"/>
    <property type="evidence" value="ECO:0007669"/>
    <property type="project" value="UniProtKB-EC"/>
</dbReference>
<evidence type="ECO:0000256" key="30">
    <source>
        <dbReference type="ARBA" id="ARBA00048051"/>
    </source>
</evidence>
<comment type="catalytic activity">
    <reaction evidence="24">
        <text>(2E)-butenoyl-[ACP] + NADPH + H(+) = butanoyl-[ACP] + NADP(+)</text>
        <dbReference type="Rhea" id="RHEA:41812"/>
        <dbReference type="Rhea" id="RHEA-COMP:9627"/>
        <dbReference type="Rhea" id="RHEA-COMP:9628"/>
        <dbReference type="ChEBI" id="CHEBI:15378"/>
        <dbReference type="ChEBI" id="CHEBI:57783"/>
        <dbReference type="ChEBI" id="CHEBI:58349"/>
        <dbReference type="ChEBI" id="CHEBI:78453"/>
        <dbReference type="ChEBI" id="CHEBI:78454"/>
    </reaction>
    <physiologicalReaction direction="left-to-right" evidence="24">
        <dbReference type="Rhea" id="RHEA:41813"/>
    </physiologicalReaction>
</comment>
<dbReference type="SUPFAM" id="SSF50129">
    <property type="entry name" value="GroES-like"/>
    <property type="match status" value="1"/>
</dbReference>
<dbReference type="SUPFAM" id="SSF52151">
    <property type="entry name" value="FabD/lysophospholipase-like"/>
    <property type="match status" value="1"/>
</dbReference>
<sequence length="2406" mass="268789">MNRYSELKWTGVEPGEEVVISGIAGRFPESDNVDILKENIMNSKDLITSDDRRWKLDHPEIPQRTGKVNNIEKFDALFFGVHFKQAHMMDPMCRTLLEHTYEAIVDAGVNPRQLRGTKTGVFIGACFSESEKTWFYEKVQVNGFGIVGCSRAMLANRISYWLGVTGPSYNIDSACSSSLFALEHGYKAIRSGQCDAAIVGGSNLCLHPYVSLQFSRLGVLCPDGRCKCFDEDANGYTRSETIAVVFLQKAKNAKRIYATVVHGKINCDGYKEQGITYPSSKMQRTLYEEFYEECGIPKTCLAYMEAHGTGTKVGDPEEVLAIDQAFSPGRTTPLKIGSVKSNLGHSEPASGLCSIAKAIITLETGIIPPTINFKRPRDNLHAILEGRIKVVSEPTPLDGEYVGVNSFGFGGGNAHILLKAYSKTKINKGMPKDDLPRLVAVSGRTEEAVEVLLNNIDNQPIDVEYIRLLQDLHIEEIPGHLYRGYTIAGLTTPEERIREIEYYSGAKRPIWFVFSGMGSQWPGMGQSLMRFPVFAKAIEKCNAVLKPHNINIYEILTKRDKDTFDNILYSFLGIAAVQIGLVDLLNSAGIVPDHIIGHSVGELGCAYADGCFTAEQMILAAYSRGIASTEVKIIRGSMAAVGLGYENLKDLCPPDIEIACHNGPNSSTISGPADSMKAFVEKLQANNIFAKEVPCSNIPYHSRYIAAAGPRLLTYLKKVIPEPKPRSQKWLSTSVPRKEWSSNAARFSSAEYHTNNLLKPVLFAETATLIPDNAVTIEIAPHGLLQAILKRSLPSTVTNIALTRRNHKDNVEVFLQALGKLYNIGFQPDIAKLYPPVEFPVSRGTPMISPHIRWDHTDDWFVASYKRQHKIVSGERTIKIFLDDEIFEYIDGHVIDGRNLFPATGYLSLVWETLGMMLGQLFTEVSVVMEDIKFNRATTIPKEGQVEMTIMIQKGSGRFEVSERGASIVTGMIRAESNISKERIPSDILQKEIDNEEEVMSKKDIYKEFKLRGYQYSGLFQSLRSATVTGGKGHIEWTHNWVTFMDNMLQLQILNLDTRGLFVPTGIKKLVIDASTHQCYLRSLPDEQKYVPVRYYKNYKVIVSGGVEIHGLKASAIARKKLMSEPVLEEYKFIAHRDKKEIPLREILTLSTHIALENQKIIKVKTVEFIDDSENISVEKLVSPLLSEILGDLPLIQANVNLFTPQQNFEEDQLPQNIVVSEPKKLHTDGTALIAIGSELLTKEKRKNLEQLLLCLREGAFLLSREKLNETPDFSILKELELDIILEKRTSEESWILLKKKTNIPKTTVFICVNNNEFSWVNKVKDALERNETETLNHIRVILVGEESFESGLLGFVNCLRQEPGGEIFRAVLIQDPKAPKFSLEHPLYSEQLKIDLAMNVLRPGNVWGSYRHLLLPPIESKPVYHAFVNQIVRGDVNTLSWLGGSIPETFQSDDLIRIYYASLNFKDVLIATGKLAAEIVIPNRKNMDSTVGFEYSGITSTGRRIMGIFERSLSNLQIDNHILSWTIPDHWSLEDAATIPCVYCTCIYAFYIKGNMKKGHKVLIHAGSGGIGQAAINLALAEGCEVFTTVGTYEKRQFIKQHFPSIDDDHIGNSRDTSFEQLILRQTNGKGVDIILNSLAEDKLQASIRCLAQGGQFLEIGKVDLVADNSLGMGIFLEDISYHAVMLDKLMVSGGELISVVKRKFQEYLENGSIKPLSRKVFNQNQIVEAFRYMAAGKHMGKVMIQIRKENEPLNQPIMAQPRYFCSPNKSYVILGGLGGFGMELVDWMIMRNAQNIVLTSRNGVKNGYQRMRIKLWESYGVNIVVLTGLDASKRKDCELILQKARDLGPIDGIYNLAVSLKDGICKNQTIENFEESFRAKAWATACLDEVSRELCPELRHFVAFSSVSCGRGNAGQTNYGMANSVMERICERRVEEGLPGLCIQWGAIGEVGLVADMQENHKELIIGGTLQQKISSCLHELDRFLVQNKPIVASMVVAEKRAGRSGTSDIVDTVLNIMSIKDLKTVGQQTPLAELGMDSMMAVEIKQTLEREFDVYLTAQDIRSMNFAKLIELNNARTGKNTSNQKLKETLDGMKLLMQLFGEKHCSDVTIPLKTKPRIGESEIFFLPGIEGYSGVFQTLAPKIASPATCLQLASNHDYKTVEDMANGLLPHLLVKLKGRTDFTLVGYSFGSLVAIELVQRLESEGFNGHLFLIDGSPEYMKALIKQHVYLSVDEEIESSILLGIMDTFIPTNSAQLAIDLSKCNTWDERLNAFLAMISTEQKKQIPEEIYRDGTIAFYTRIQASIAYAPEPLPYIRTPITLIKPTIAPIQDISEDYGLQKITQGKVEIHVVEGNHVTILENAKVAMAINREQLDDAEAFKESIMTTTNSFLDDITSNTEHKRS</sequence>
<dbReference type="InterPro" id="IPR016039">
    <property type="entry name" value="Thiolase-like"/>
</dbReference>
<dbReference type="Pfam" id="PF00550">
    <property type="entry name" value="PP-binding"/>
    <property type="match status" value="1"/>
</dbReference>
<proteinExistence type="predicted"/>
<dbReference type="InterPro" id="IPR049900">
    <property type="entry name" value="PKS_mFAS_DH"/>
</dbReference>
<comment type="catalytic activity">
    <reaction evidence="27">
        <text>(2E)-hexenoyl-[ACP] + NADPH + H(+) = hexanoyl-[ACP] + NADP(+)</text>
        <dbReference type="Rhea" id="RHEA:41832"/>
        <dbReference type="Rhea" id="RHEA-COMP:9631"/>
        <dbReference type="Rhea" id="RHEA-COMP:9632"/>
        <dbReference type="ChEBI" id="CHEBI:15378"/>
        <dbReference type="ChEBI" id="CHEBI:57783"/>
        <dbReference type="ChEBI" id="CHEBI:58349"/>
        <dbReference type="ChEBI" id="CHEBI:78458"/>
        <dbReference type="ChEBI" id="CHEBI:78459"/>
    </reaction>
    <physiologicalReaction direction="left-to-right" evidence="27">
        <dbReference type="Rhea" id="RHEA:41833"/>
    </physiologicalReaction>
</comment>
<evidence type="ECO:0000256" key="31">
    <source>
        <dbReference type="ARBA" id="ARBA00048281"/>
    </source>
</evidence>
<evidence type="ECO:0000256" key="36">
    <source>
        <dbReference type="ARBA" id="ARBA00048650"/>
    </source>
</evidence>
<comment type="pathway">
    <text evidence="1">Lipid metabolism.</text>
</comment>
<keyword evidence="8" id="KW-0511">Multifunctional enzyme</keyword>
<dbReference type="InterPro" id="IPR020841">
    <property type="entry name" value="PKS_Beta-ketoAc_synthase_dom"/>
</dbReference>
<dbReference type="Pfam" id="PF21149">
    <property type="entry name" value="FAS_pseudo-KR"/>
    <property type="match status" value="1"/>
</dbReference>
<evidence type="ECO:0000256" key="42">
    <source>
        <dbReference type="ARBA" id="ARBA00049171"/>
    </source>
</evidence>
<comment type="catalytic activity">
    <reaction evidence="23">
        <text>tetradecanoyl-[ACP] + malonyl-[ACP] + H(+) = 3-oxohexadecanoyl-[ACP] + holo-[ACP] + CO2</text>
        <dbReference type="Rhea" id="RHEA:41900"/>
        <dbReference type="Rhea" id="RHEA-COMP:9623"/>
        <dbReference type="Rhea" id="RHEA-COMP:9648"/>
        <dbReference type="Rhea" id="RHEA-COMP:9649"/>
        <dbReference type="Rhea" id="RHEA-COMP:9685"/>
        <dbReference type="ChEBI" id="CHEBI:15378"/>
        <dbReference type="ChEBI" id="CHEBI:16526"/>
        <dbReference type="ChEBI" id="CHEBI:64479"/>
        <dbReference type="ChEBI" id="CHEBI:78449"/>
        <dbReference type="ChEBI" id="CHEBI:78477"/>
        <dbReference type="ChEBI" id="CHEBI:78478"/>
    </reaction>
    <physiologicalReaction direction="left-to-right" evidence="23">
        <dbReference type="Rhea" id="RHEA:41901"/>
    </physiologicalReaction>
</comment>
<dbReference type="SUPFAM" id="SSF53474">
    <property type="entry name" value="alpha/beta-Hydrolases"/>
    <property type="match status" value="1"/>
</dbReference>
<dbReference type="SMART" id="SM00823">
    <property type="entry name" value="PKS_PP"/>
    <property type="match status" value="1"/>
</dbReference>
<comment type="catalytic activity">
    <reaction evidence="20">
        <text>hexanoyl-[ACP] + malonyl-[ACP] + H(+) = 3-oxooctanoyl-[ACP] + holo-[ACP] + CO2</text>
        <dbReference type="Rhea" id="RHEA:41836"/>
        <dbReference type="Rhea" id="RHEA-COMP:9623"/>
        <dbReference type="Rhea" id="RHEA-COMP:9632"/>
        <dbReference type="Rhea" id="RHEA-COMP:9633"/>
        <dbReference type="Rhea" id="RHEA-COMP:9685"/>
        <dbReference type="ChEBI" id="CHEBI:15378"/>
        <dbReference type="ChEBI" id="CHEBI:16526"/>
        <dbReference type="ChEBI" id="CHEBI:64479"/>
        <dbReference type="ChEBI" id="CHEBI:78449"/>
        <dbReference type="ChEBI" id="CHEBI:78459"/>
        <dbReference type="ChEBI" id="CHEBI:78460"/>
    </reaction>
    <physiologicalReaction direction="left-to-right" evidence="20">
        <dbReference type="Rhea" id="RHEA:41837"/>
    </physiologicalReaction>
</comment>
<dbReference type="Gene3D" id="3.10.129.110">
    <property type="entry name" value="Polyketide synthase dehydratase"/>
    <property type="match status" value="1"/>
</dbReference>
<protein>
    <submittedName>
        <fullName evidence="53">Uncharacterized protein</fullName>
    </submittedName>
</protein>
<dbReference type="Pfam" id="PF00698">
    <property type="entry name" value="Acyl_transf_1"/>
    <property type="match status" value="1"/>
</dbReference>
<comment type="catalytic activity">
    <reaction evidence="15">
        <text>(3R)-hydroxyoctadecanoyl-[ACP] = (2E)-octadecenoyl-[ACP] + H2O</text>
        <dbReference type="Rhea" id="RHEA:41924"/>
        <dbReference type="Rhea" id="RHEA-COMP:9654"/>
        <dbReference type="Rhea" id="RHEA-COMP:9655"/>
        <dbReference type="ChEBI" id="CHEBI:15377"/>
        <dbReference type="ChEBI" id="CHEBI:78488"/>
        <dbReference type="ChEBI" id="CHEBI:78489"/>
    </reaction>
    <physiologicalReaction direction="left-to-right" evidence="15">
        <dbReference type="Rhea" id="RHEA:41925"/>
    </physiologicalReaction>
</comment>
<evidence type="ECO:0000256" key="1">
    <source>
        <dbReference type="ARBA" id="ARBA00005189"/>
    </source>
</evidence>
<evidence type="ECO:0000256" key="5">
    <source>
        <dbReference type="ARBA" id="ARBA00022799"/>
    </source>
</evidence>
<evidence type="ECO:0000256" key="9">
    <source>
        <dbReference type="ARBA" id="ARBA00023332"/>
    </source>
</evidence>
<comment type="function">
    <text evidence="18">Fatty acid synthetase is a multifunctional enzyme that catalyzes the de novo biosynthesis of long-chain saturated fatty acids starting from acetyl-CoA and malonyl-CoA in the presence of NADPH. This multifunctional protein contains 7 catalytic activities and a site for the binding of the prosthetic group 4'-phosphopantetheine of the acyl carrier protein ([ACP]) domain.</text>
</comment>
<comment type="catalytic activity">
    <reaction evidence="12">
        <text>(3R)-hydroxydecanoyl-[ACP] = (2E)-decenoyl-[ACP] + H2O</text>
        <dbReference type="Rhea" id="RHEA:41860"/>
        <dbReference type="Rhea" id="RHEA-COMP:9638"/>
        <dbReference type="Rhea" id="RHEA-COMP:9639"/>
        <dbReference type="ChEBI" id="CHEBI:15377"/>
        <dbReference type="ChEBI" id="CHEBI:78466"/>
        <dbReference type="ChEBI" id="CHEBI:78467"/>
    </reaction>
    <physiologicalReaction direction="left-to-right" evidence="12">
        <dbReference type="Rhea" id="RHEA:41861"/>
    </physiologicalReaction>
</comment>
<comment type="catalytic activity">
    <reaction evidence="36">
        <text>a 2,3-saturated acyl-[ACP] + NADP(+) = a (2E)-enoyl-[ACP] + NADPH + H(+)</text>
        <dbReference type="Rhea" id="RHEA:22564"/>
        <dbReference type="Rhea" id="RHEA-COMP:9925"/>
        <dbReference type="Rhea" id="RHEA-COMP:9926"/>
        <dbReference type="ChEBI" id="CHEBI:15378"/>
        <dbReference type="ChEBI" id="CHEBI:57783"/>
        <dbReference type="ChEBI" id="CHEBI:58349"/>
        <dbReference type="ChEBI" id="CHEBI:78784"/>
        <dbReference type="ChEBI" id="CHEBI:78785"/>
        <dbReference type="EC" id="1.3.1.39"/>
    </reaction>
    <physiologicalReaction direction="right-to-left" evidence="36">
        <dbReference type="Rhea" id="RHEA:22566"/>
    </physiologicalReaction>
</comment>
<comment type="catalytic activity">
    <reaction evidence="29">
        <text>acetyl-[ACP] + malonyl-[ACP] + H(+) = 3-oxobutanoyl-[ACP] + holo-[ACP] + CO2</text>
        <dbReference type="Rhea" id="RHEA:41800"/>
        <dbReference type="Rhea" id="RHEA-COMP:9621"/>
        <dbReference type="Rhea" id="RHEA-COMP:9623"/>
        <dbReference type="Rhea" id="RHEA-COMP:9625"/>
        <dbReference type="Rhea" id="RHEA-COMP:9685"/>
        <dbReference type="ChEBI" id="CHEBI:15378"/>
        <dbReference type="ChEBI" id="CHEBI:16526"/>
        <dbReference type="ChEBI" id="CHEBI:64479"/>
        <dbReference type="ChEBI" id="CHEBI:78446"/>
        <dbReference type="ChEBI" id="CHEBI:78449"/>
        <dbReference type="ChEBI" id="CHEBI:78450"/>
    </reaction>
    <physiologicalReaction direction="left-to-right" evidence="29">
        <dbReference type="Rhea" id="RHEA:41801"/>
    </physiologicalReaction>
</comment>
<dbReference type="InterPro" id="IPR014031">
    <property type="entry name" value="Ketoacyl_synth_C"/>
</dbReference>
<comment type="catalytic activity">
    <reaction evidence="38">
        <text>hexadecanoyl-[ACP] + H2O = hexadecanoate + holo-[ACP] + H(+)</text>
        <dbReference type="Rhea" id="RHEA:41932"/>
        <dbReference type="Rhea" id="RHEA-COMP:9652"/>
        <dbReference type="Rhea" id="RHEA-COMP:9685"/>
        <dbReference type="ChEBI" id="CHEBI:7896"/>
        <dbReference type="ChEBI" id="CHEBI:15377"/>
        <dbReference type="ChEBI" id="CHEBI:15378"/>
        <dbReference type="ChEBI" id="CHEBI:64479"/>
        <dbReference type="ChEBI" id="CHEBI:78483"/>
        <dbReference type="EC" id="3.1.2.14"/>
    </reaction>
    <physiologicalReaction direction="left-to-right" evidence="38">
        <dbReference type="Rhea" id="RHEA:41933"/>
    </physiologicalReaction>
</comment>
<dbReference type="Proteomes" id="UP001258017">
    <property type="component" value="Unassembled WGS sequence"/>
</dbReference>
<dbReference type="GO" id="GO:0016297">
    <property type="term" value="F:fatty acyl-[ACP] hydrolase activity"/>
    <property type="evidence" value="ECO:0007669"/>
    <property type="project" value="UniProtKB-EC"/>
</dbReference>
<feature type="region of interest" description="C-terminal hotdog fold" evidence="49">
    <location>
        <begin position="997"/>
        <end position="1134"/>
    </location>
</feature>
<evidence type="ECO:0000256" key="34">
    <source>
        <dbReference type="ARBA" id="ARBA00048506"/>
    </source>
</evidence>
<dbReference type="InterPro" id="IPR029058">
    <property type="entry name" value="AB_hydrolase_fold"/>
</dbReference>
<name>A0AAD9RT66_9HYME</name>
<dbReference type="SMART" id="SM00827">
    <property type="entry name" value="PKS_AT"/>
    <property type="match status" value="1"/>
</dbReference>
<comment type="catalytic activity">
    <reaction evidence="31">
        <text>(2E)-dodecenoyl-[ACP] + NADPH + H(+) = dodecanoyl-[ACP] + NADP(+)</text>
        <dbReference type="Rhea" id="RHEA:41880"/>
        <dbReference type="Rhea" id="RHEA-COMP:9643"/>
        <dbReference type="Rhea" id="RHEA-COMP:9644"/>
        <dbReference type="ChEBI" id="CHEBI:15378"/>
        <dbReference type="ChEBI" id="CHEBI:57783"/>
        <dbReference type="ChEBI" id="CHEBI:58349"/>
        <dbReference type="ChEBI" id="CHEBI:65264"/>
        <dbReference type="ChEBI" id="CHEBI:78472"/>
    </reaction>
    <physiologicalReaction direction="left-to-right" evidence="31">
        <dbReference type="Rhea" id="RHEA:41881"/>
    </physiologicalReaction>
</comment>
<dbReference type="GO" id="GO:0006633">
    <property type="term" value="P:fatty acid biosynthetic process"/>
    <property type="evidence" value="ECO:0007669"/>
    <property type="project" value="InterPro"/>
</dbReference>
<comment type="catalytic activity">
    <reaction evidence="14">
        <text>(3R)-hydroxytetradecanoyl-[ACP] = (2E)-tetradecenoyl-[ACP] + H2O</text>
        <dbReference type="Rhea" id="RHEA:41892"/>
        <dbReference type="Rhea" id="RHEA-COMP:9646"/>
        <dbReference type="Rhea" id="RHEA-COMP:9647"/>
        <dbReference type="ChEBI" id="CHEBI:15377"/>
        <dbReference type="ChEBI" id="CHEBI:78474"/>
        <dbReference type="ChEBI" id="CHEBI:78475"/>
    </reaction>
    <physiologicalReaction direction="left-to-right" evidence="14">
        <dbReference type="Rhea" id="RHEA:41893"/>
    </physiologicalReaction>
</comment>
<comment type="catalytic activity">
    <reaction evidence="28">
        <text>3-oxobutanoyl-[ACP] + NADPH + H(+) = (3R)-hydroxybutanoyl-[ACP] + NADP(+)</text>
        <dbReference type="Rhea" id="RHEA:41804"/>
        <dbReference type="Rhea" id="RHEA-COMP:9625"/>
        <dbReference type="Rhea" id="RHEA-COMP:9626"/>
        <dbReference type="ChEBI" id="CHEBI:15378"/>
        <dbReference type="ChEBI" id="CHEBI:57783"/>
        <dbReference type="ChEBI" id="CHEBI:58349"/>
        <dbReference type="ChEBI" id="CHEBI:78450"/>
        <dbReference type="ChEBI" id="CHEBI:78451"/>
    </reaction>
    <physiologicalReaction direction="left-to-right" evidence="28">
        <dbReference type="Rhea" id="RHEA:41805"/>
    </physiologicalReaction>
</comment>
<keyword evidence="4" id="KW-0808">Transferase</keyword>
<evidence type="ECO:0000256" key="15">
    <source>
        <dbReference type="ARBA" id="ARBA00023399"/>
    </source>
</evidence>
<evidence type="ECO:0000256" key="16">
    <source>
        <dbReference type="ARBA" id="ARBA00023401"/>
    </source>
</evidence>
<dbReference type="GO" id="GO:0004316">
    <property type="term" value="F:3-oxoacyl-[acyl-carrier-protein] reductase (NADPH) activity"/>
    <property type="evidence" value="ECO:0007669"/>
    <property type="project" value="UniProtKB-EC"/>
</dbReference>
<dbReference type="GO" id="GO:0031177">
    <property type="term" value="F:phosphopantetheine binding"/>
    <property type="evidence" value="ECO:0007669"/>
    <property type="project" value="InterPro"/>
</dbReference>
<evidence type="ECO:0000256" key="13">
    <source>
        <dbReference type="ARBA" id="ARBA00023394"/>
    </source>
</evidence>
<reference evidence="53" key="2">
    <citation type="journal article" date="2023" name="Commun. Biol.">
        <title>Intrasexual cuticular hydrocarbon dimorphism in a wasp sheds light on hydrocarbon biosynthesis genes in Hymenoptera.</title>
        <authorList>
            <person name="Moris V.C."/>
            <person name="Podsiadlowski L."/>
            <person name="Martin S."/>
            <person name="Oeyen J.P."/>
            <person name="Donath A."/>
            <person name="Petersen M."/>
            <person name="Wilbrandt J."/>
            <person name="Misof B."/>
            <person name="Liedtke D."/>
            <person name="Thamm M."/>
            <person name="Scheiner R."/>
            <person name="Schmitt T."/>
            <person name="Niehuis O."/>
        </authorList>
    </citation>
    <scope>NUCLEOTIDE SEQUENCE</scope>
    <source>
        <strain evidence="53">GBR_01_08_01A</strain>
    </source>
</reference>
<dbReference type="InterPro" id="IPR020843">
    <property type="entry name" value="ER"/>
</dbReference>
<evidence type="ECO:0000256" key="29">
    <source>
        <dbReference type="ARBA" id="ARBA00047961"/>
    </source>
</evidence>
<evidence type="ECO:0000256" key="45">
    <source>
        <dbReference type="ARBA" id="ARBA00049422"/>
    </source>
</evidence>
<evidence type="ECO:0000256" key="33">
    <source>
        <dbReference type="ARBA" id="ARBA00048420"/>
    </source>
</evidence>
<dbReference type="SUPFAM" id="SSF51735">
    <property type="entry name" value="NAD(P)-binding Rossmann-fold domains"/>
    <property type="match status" value="2"/>
</dbReference>
<keyword evidence="3" id="KW-0597">Phosphoprotein</keyword>
<comment type="catalytic activity">
    <reaction evidence="48">
        <text>octanoyl-[ACP] + malonyl-[ACP] + H(+) = 3-oxodecanoyl-[ACP] + holo-[ACP] + CO2</text>
        <dbReference type="Rhea" id="RHEA:41852"/>
        <dbReference type="Rhea" id="RHEA-COMP:9623"/>
        <dbReference type="Rhea" id="RHEA-COMP:9636"/>
        <dbReference type="Rhea" id="RHEA-COMP:9637"/>
        <dbReference type="Rhea" id="RHEA-COMP:9685"/>
        <dbReference type="ChEBI" id="CHEBI:15378"/>
        <dbReference type="ChEBI" id="CHEBI:16526"/>
        <dbReference type="ChEBI" id="CHEBI:64479"/>
        <dbReference type="ChEBI" id="CHEBI:78449"/>
        <dbReference type="ChEBI" id="CHEBI:78463"/>
        <dbReference type="ChEBI" id="CHEBI:78464"/>
    </reaction>
    <physiologicalReaction direction="left-to-right" evidence="48">
        <dbReference type="Rhea" id="RHEA:41853"/>
    </physiologicalReaction>
</comment>
<feature type="domain" description="PKS/mFAS DH" evidence="52">
    <location>
        <begin position="856"/>
        <end position="1134"/>
    </location>
</feature>
<comment type="catalytic activity">
    <reaction evidence="39">
        <text>3-oxotetradecanoyl-[ACP] + NADPH + H(+) = (3R)-hydroxytetradecanoyl-[ACP] + NADP(+)</text>
        <dbReference type="Rhea" id="RHEA:41888"/>
        <dbReference type="Rhea" id="RHEA-COMP:9645"/>
        <dbReference type="Rhea" id="RHEA-COMP:9646"/>
        <dbReference type="ChEBI" id="CHEBI:15378"/>
        <dbReference type="ChEBI" id="CHEBI:57783"/>
        <dbReference type="ChEBI" id="CHEBI:58349"/>
        <dbReference type="ChEBI" id="CHEBI:78473"/>
        <dbReference type="ChEBI" id="CHEBI:78474"/>
    </reaction>
    <physiologicalReaction direction="left-to-right" evidence="39">
        <dbReference type="Rhea" id="RHEA:41889"/>
    </physiologicalReaction>
</comment>
<evidence type="ECO:0000256" key="41">
    <source>
        <dbReference type="ARBA" id="ARBA00049109"/>
    </source>
</evidence>
<comment type="catalytic activity">
    <reaction evidence="26">
        <text>(2E)-hexadecenoyl-[ACP] + NADPH + H(+) = hexadecanoyl-[ACP] + NADP(+)</text>
        <dbReference type="Rhea" id="RHEA:41912"/>
        <dbReference type="Rhea" id="RHEA-COMP:9651"/>
        <dbReference type="Rhea" id="RHEA-COMP:9652"/>
        <dbReference type="ChEBI" id="CHEBI:15378"/>
        <dbReference type="ChEBI" id="CHEBI:57783"/>
        <dbReference type="ChEBI" id="CHEBI:58349"/>
        <dbReference type="ChEBI" id="CHEBI:78481"/>
        <dbReference type="ChEBI" id="CHEBI:78483"/>
    </reaction>
    <physiologicalReaction direction="left-to-right" evidence="26">
        <dbReference type="Rhea" id="RHEA:41913"/>
    </physiologicalReaction>
</comment>